<dbReference type="RefSeq" id="WP_125373053.1">
    <property type="nucleotide sequence ID" value="NZ_RJPS01000004.1"/>
</dbReference>
<evidence type="ECO:0000313" key="3">
    <source>
        <dbReference type="Proteomes" id="UP000270868"/>
    </source>
</evidence>
<protein>
    <recommendedName>
        <fullName evidence="4">Polysaccharide polymerase</fullName>
    </recommendedName>
</protein>
<feature type="transmembrane region" description="Helical" evidence="1">
    <location>
        <begin position="172"/>
        <end position="189"/>
    </location>
</feature>
<evidence type="ECO:0008006" key="4">
    <source>
        <dbReference type="Google" id="ProtNLM"/>
    </source>
</evidence>
<dbReference type="EMBL" id="RJPS01000004">
    <property type="protein sequence ID" value="RSJ90417.1"/>
    <property type="molecule type" value="Genomic_DNA"/>
</dbReference>
<reference evidence="2 3" key="1">
    <citation type="submission" date="2018-11" db="EMBL/GenBank/DDBJ databases">
        <title>Species Designations Belie Phenotypic and Genotypic Heterogeneity in Oral Streptococci.</title>
        <authorList>
            <person name="Velsko I."/>
        </authorList>
    </citation>
    <scope>NUCLEOTIDE SEQUENCE [LARGE SCALE GENOMIC DNA]</scope>
    <source>
        <strain evidence="2 3">A52</strain>
    </source>
</reference>
<dbReference type="AlphaFoldDB" id="A0A3R9MU82"/>
<feature type="transmembrane region" description="Helical" evidence="1">
    <location>
        <begin position="9"/>
        <end position="30"/>
    </location>
</feature>
<feature type="transmembrane region" description="Helical" evidence="1">
    <location>
        <begin position="361"/>
        <end position="377"/>
    </location>
</feature>
<comment type="caution">
    <text evidence="2">The sequence shown here is derived from an EMBL/GenBank/DDBJ whole genome shotgun (WGS) entry which is preliminary data.</text>
</comment>
<feature type="transmembrane region" description="Helical" evidence="1">
    <location>
        <begin position="83"/>
        <end position="99"/>
    </location>
</feature>
<evidence type="ECO:0000313" key="2">
    <source>
        <dbReference type="EMBL" id="RSJ90417.1"/>
    </source>
</evidence>
<feature type="transmembrane region" description="Helical" evidence="1">
    <location>
        <begin position="147"/>
        <end position="165"/>
    </location>
</feature>
<proteinExistence type="predicted"/>
<feature type="transmembrane region" description="Helical" evidence="1">
    <location>
        <begin position="220"/>
        <end position="239"/>
    </location>
</feature>
<accession>A0A3R9MU82</accession>
<gene>
    <name evidence="2" type="ORF">D8792_04210</name>
</gene>
<keyword evidence="1" id="KW-0472">Membrane</keyword>
<dbReference type="Proteomes" id="UP000270868">
    <property type="component" value="Unassembled WGS sequence"/>
</dbReference>
<sequence length="386" mass="44749">MLKIERDKLLIAAVLILVISIDMINTSMLSPILPKVPSLIPFFAVGLLVIRFFHIQHYSFVYLIVAPIFLFIGFMIYHKTGNLNALMYIMLILFLYNAEMESILKIYVGVSLFFVVLIVLLSFIGAIPNLQFVQSRSAGVIVRNSFGFIYPTDFASHCFYLYTAFSYIFRNRFIILRTFFGFGLSYFIIRYCDARLNAASIAIMALIYLYFYYQKDKESRFFSILPLSAGLASSVMIYLSSKFTWSSPMYVMLNNFFSMRLHLGHEALKKYTLQLFGTRGISFVGYGGRTESVLSYDYVDSSYVQMLFTYGILPVLLLVCLYMMRSWTLYREKNYLLLTTLSLIAANCMFEAFWLRPSYNIFMFVLFALVPTVEFESKKAKMRDSM</sequence>
<name>A0A3R9MU82_STRCR</name>
<keyword evidence="1" id="KW-1133">Transmembrane helix</keyword>
<keyword evidence="1" id="KW-0812">Transmembrane</keyword>
<feature type="transmembrane region" description="Helical" evidence="1">
    <location>
        <begin position="36"/>
        <end position="53"/>
    </location>
</feature>
<feature type="transmembrane region" description="Helical" evidence="1">
    <location>
        <begin position="106"/>
        <end position="127"/>
    </location>
</feature>
<evidence type="ECO:0000256" key="1">
    <source>
        <dbReference type="SAM" id="Phobius"/>
    </source>
</evidence>
<feature type="transmembrane region" description="Helical" evidence="1">
    <location>
        <begin position="335"/>
        <end position="355"/>
    </location>
</feature>
<feature type="transmembrane region" description="Helical" evidence="1">
    <location>
        <begin position="195"/>
        <end position="213"/>
    </location>
</feature>
<feature type="transmembrane region" description="Helical" evidence="1">
    <location>
        <begin position="60"/>
        <end position="77"/>
    </location>
</feature>
<organism evidence="2 3">
    <name type="scientific">Streptococcus cristatus</name>
    <dbReference type="NCBI Taxonomy" id="45634"/>
    <lineage>
        <taxon>Bacteria</taxon>
        <taxon>Bacillati</taxon>
        <taxon>Bacillota</taxon>
        <taxon>Bacilli</taxon>
        <taxon>Lactobacillales</taxon>
        <taxon>Streptococcaceae</taxon>
        <taxon>Streptococcus</taxon>
    </lineage>
</organism>
<feature type="transmembrane region" description="Helical" evidence="1">
    <location>
        <begin position="303"/>
        <end position="323"/>
    </location>
</feature>